<comment type="subcellular location">
    <subcellularLocation>
        <location evidence="2">Membrane</location>
        <topology evidence="2">Multi-pass membrane protein</topology>
    </subcellularLocation>
</comment>
<name>S7PYM7_GLOTA</name>
<reference evidence="9 10" key="1">
    <citation type="journal article" date="2012" name="Science">
        <title>The Paleozoic origin of enzymatic lignin decomposition reconstructed from 31 fungal genomes.</title>
        <authorList>
            <person name="Floudas D."/>
            <person name="Binder M."/>
            <person name="Riley R."/>
            <person name="Barry K."/>
            <person name="Blanchette R.A."/>
            <person name="Henrissat B."/>
            <person name="Martinez A.T."/>
            <person name="Otillar R."/>
            <person name="Spatafora J.W."/>
            <person name="Yadav J.S."/>
            <person name="Aerts A."/>
            <person name="Benoit I."/>
            <person name="Boyd A."/>
            <person name="Carlson A."/>
            <person name="Copeland A."/>
            <person name="Coutinho P.M."/>
            <person name="de Vries R.P."/>
            <person name="Ferreira P."/>
            <person name="Findley K."/>
            <person name="Foster B."/>
            <person name="Gaskell J."/>
            <person name="Glotzer D."/>
            <person name="Gorecki P."/>
            <person name="Heitman J."/>
            <person name="Hesse C."/>
            <person name="Hori C."/>
            <person name="Igarashi K."/>
            <person name="Jurgens J.A."/>
            <person name="Kallen N."/>
            <person name="Kersten P."/>
            <person name="Kohler A."/>
            <person name="Kuees U."/>
            <person name="Kumar T.K.A."/>
            <person name="Kuo A."/>
            <person name="LaButti K."/>
            <person name="Larrondo L.F."/>
            <person name="Lindquist E."/>
            <person name="Ling A."/>
            <person name="Lombard V."/>
            <person name="Lucas S."/>
            <person name="Lundell T."/>
            <person name="Martin R."/>
            <person name="McLaughlin D.J."/>
            <person name="Morgenstern I."/>
            <person name="Morin E."/>
            <person name="Murat C."/>
            <person name="Nagy L.G."/>
            <person name="Nolan M."/>
            <person name="Ohm R.A."/>
            <person name="Patyshakuliyeva A."/>
            <person name="Rokas A."/>
            <person name="Ruiz-Duenas F.J."/>
            <person name="Sabat G."/>
            <person name="Salamov A."/>
            <person name="Samejima M."/>
            <person name="Schmutz J."/>
            <person name="Slot J.C."/>
            <person name="St John F."/>
            <person name="Stenlid J."/>
            <person name="Sun H."/>
            <person name="Sun S."/>
            <person name="Syed K."/>
            <person name="Tsang A."/>
            <person name="Wiebenga A."/>
            <person name="Young D."/>
            <person name="Pisabarro A."/>
            <person name="Eastwood D.C."/>
            <person name="Martin F."/>
            <person name="Cullen D."/>
            <person name="Grigoriev I.V."/>
            <person name="Hibbett D.S."/>
        </authorList>
    </citation>
    <scope>NUCLEOTIDE SEQUENCE [LARGE SCALE GENOMIC DNA]</scope>
    <source>
        <strain evidence="9 10">ATCC 11539</strain>
    </source>
</reference>
<evidence type="ECO:0000256" key="7">
    <source>
        <dbReference type="ARBA" id="ARBA00023136"/>
    </source>
</evidence>
<dbReference type="RefSeq" id="XP_007868691.1">
    <property type="nucleotide sequence ID" value="XM_007870500.1"/>
</dbReference>
<proteinExistence type="inferred from homology"/>
<dbReference type="OrthoDB" id="18170at2759"/>
<evidence type="ECO:0000256" key="6">
    <source>
        <dbReference type="ARBA" id="ARBA00022989"/>
    </source>
</evidence>
<dbReference type="PANTHER" id="PTHR11048">
    <property type="entry name" value="PRENYLTRANSFERASES"/>
    <property type="match status" value="1"/>
</dbReference>
<evidence type="ECO:0000313" key="9">
    <source>
        <dbReference type="EMBL" id="EPQ52553.1"/>
    </source>
</evidence>
<dbReference type="Proteomes" id="UP000030669">
    <property type="component" value="Unassembled WGS sequence"/>
</dbReference>
<evidence type="ECO:0000256" key="5">
    <source>
        <dbReference type="ARBA" id="ARBA00022692"/>
    </source>
</evidence>
<comment type="similarity">
    <text evidence="3">Belongs to the UbiA prenyltransferase family.</text>
</comment>
<feature type="transmembrane region" description="Helical" evidence="8">
    <location>
        <begin position="232"/>
        <end position="254"/>
    </location>
</feature>
<feature type="transmembrane region" description="Helical" evidence="8">
    <location>
        <begin position="193"/>
        <end position="212"/>
    </location>
</feature>
<keyword evidence="7 8" id="KW-0472">Membrane</keyword>
<dbReference type="GeneID" id="19306452"/>
<dbReference type="InterPro" id="IPR000537">
    <property type="entry name" value="UbiA_prenyltransferase"/>
</dbReference>
<dbReference type="KEGG" id="gtr:GLOTRDRAFT_46643"/>
<keyword evidence="10" id="KW-1185">Reference proteome</keyword>
<evidence type="ECO:0000256" key="3">
    <source>
        <dbReference type="ARBA" id="ARBA00005985"/>
    </source>
</evidence>
<keyword evidence="4 9" id="KW-0808">Transferase</keyword>
<feature type="transmembrane region" description="Helical" evidence="8">
    <location>
        <begin position="167"/>
        <end position="184"/>
    </location>
</feature>
<accession>S7PYM7</accession>
<dbReference type="CDD" id="cd13959">
    <property type="entry name" value="PT_UbiA_COQ2"/>
    <property type="match status" value="1"/>
</dbReference>
<evidence type="ECO:0000313" key="10">
    <source>
        <dbReference type="Proteomes" id="UP000030669"/>
    </source>
</evidence>
<feature type="transmembrane region" description="Helical" evidence="8">
    <location>
        <begin position="116"/>
        <end position="139"/>
    </location>
</feature>
<keyword evidence="5 8" id="KW-0812">Transmembrane</keyword>
<dbReference type="FunFam" id="1.20.120.1780:FF:000001">
    <property type="entry name" value="4-hydroxybenzoate octaprenyltransferase"/>
    <property type="match status" value="1"/>
</dbReference>
<dbReference type="STRING" id="670483.S7PYM7"/>
<evidence type="ECO:0000256" key="2">
    <source>
        <dbReference type="ARBA" id="ARBA00004141"/>
    </source>
</evidence>
<dbReference type="Pfam" id="PF01040">
    <property type="entry name" value="UbiA"/>
    <property type="match status" value="1"/>
</dbReference>
<dbReference type="OMA" id="CAWNDTV"/>
<dbReference type="Gene3D" id="1.20.120.1780">
    <property type="entry name" value="UbiA prenyltransferase"/>
    <property type="match status" value="1"/>
</dbReference>
<dbReference type="GO" id="GO:0006744">
    <property type="term" value="P:ubiquinone biosynthetic process"/>
    <property type="evidence" value="ECO:0007669"/>
    <property type="project" value="TreeGrafter"/>
</dbReference>
<dbReference type="GO" id="GO:0016765">
    <property type="term" value="F:transferase activity, transferring alkyl or aryl (other than methyl) groups"/>
    <property type="evidence" value="ECO:0007669"/>
    <property type="project" value="InterPro"/>
</dbReference>
<dbReference type="GO" id="GO:0005743">
    <property type="term" value="C:mitochondrial inner membrane"/>
    <property type="evidence" value="ECO:0007669"/>
    <property type="project" value="TreeGrafter"/>
</dbReference>
<organism evidence="9 10">
    <name type="scientific">Gloeophyllum trabeum (strain ATCC 11539 / FP-39264 / Madison 617)</name>
    <name type="common">Brown rot fungus</name>
    <dbReference type="NCBI Taxonomy" id="670483"/>
    <lineage>
        <taxon>Eukaryota</taxon>
        <taxon>Fungi</taxon>
        <taxon>Dikarya</taxon>
        <taxon>Basidiomycota</taxon>
        <taxon>Agaricomycotina</taxon>
        <taxon>Agaricomycetes</taxon>
        <taxon>Gloeophyllales</taxon>
        <taxon>Gloeophyllaceae</taxon>
        <taxon>Gloeophyllum</taxon>
    </lineage>
</organism>
<gene>
    <name evidence="9" type="ORF">GLOTRDRAFT_46643</name>
</gene>
<comment type="cofactor">
    <cofactor evidence="1">
        <name>Mg(2+)</name>
        <dbReference type="ChEBI" id="CHEBI:18420"/>
    </cofactor>
</comment>
<dbReference type="eggNOG" id="KOG1381">
    <property type="taxonomic scope" value="Eukaryota"/>
</dbReference>
<protein>
    <submittedName>
        <fullName evidence="9">UbiA prenyltransferase</fullName>
    </submittedName>
</protein>
<evidence type="ECO:0000256" key="4">
    <source>
        <dbReference type="ARBA" id="ARBA00022679"/>
    </source>
</evidence>
<sequence length="316" mass="35205">MPVVPEKTSSSQPWWQPYWEISRMNHWPRGPAVIFWPCVWSLLFSRYGHAIQPGTLSRYMAAFMGGGTISHCAICTLNDICDVDFDRQVGAWPTHSRSHLPDRQIERCKTLPSGRISVSAASVFLVVQTAAFCAVLLTINREAWVTSCMPLHGFYPLMKRVTHWPQAWLGLSMAWGASTTWLMVRPHDYDSKAVWALTAGIAFWTVVMDTMYACQDRRDDIKVGIGSTAVLFGSWITPILSVFAALFVATLIYAGQETNQGQVYYTIAVGGTAGHLAWQLSTFNADDNDNCQTRFDSNGQIGYIVTAGLLGQMYIS</sequence>
<evidence type="ECO:0000256" key="8">
    <source>
        <dbReference type="SAM" id="Phobius"/>
    </source>
</evidence>
<dbReference type="EMBL" id="KB469307">
    <property type="protein sequence ID" value="EPQ52553.1"/>
    <property type="molecule type" value="Genomic_DNA"/>
</dbReference>
<evidence type="ECO:0000256" key="1">
    <source>
        <dbReference type="ARBA" id="ARBA00001946"/>
    </source>
</evidence>
<dbReference type="InterPro" id="IPR039653">
    <property type="entry name" value="Prenyltransferase"/>
</dbReference>
<dbReference type="HOGENOM" id="CLU_034879_3_0_1"/>
<dbReference type="AlphaFoldDB" id="S7PYM7"/>
<keyword evidence="6 8" id="KW-1133">Transmembrane helix</keyword>
<dbReference type="PANTHER" id="PTHR11048:SF28">
    <property type="entry name" value="4-HYDROXYBENZOATE POLYPRENYLTRANSFERASE, MITOCHONDRIAL"/>
    <property type="match status" value="1"/>
</dbReference>